<dbReference type="EMBL" id="AWWV01013372">
    <property type="protein sequence ID" value="OMO61908.1"/>
    <property type="molecule type" value="Genomic_DNA"/>
</dbReference>
<gene>
    <name evidence="1" type="ORF">CCACVL1_23159</name>
</gene>
<keyword evidence="2" id="KW-1185">Reference proteome</keyword>
<evidence type="ECO:0000313" key="1">
    <source>
        <dbReference type="EMBL" id="OMO61908.1"/>
    </source>
</evidence>
<accession>A0A1R3GUV5</accession>
<dbReference type="Gramene" id="OMO61908">
    <property type="protein sequence ID" value="OMO61908"/>
    <property type="gene ID" value="CCACVL1_23159"/>
</dbReference>
<comment type="caution">
    <text evidence="1">The sequence shown here is derived from an EMBL/GenBank/DDBJ whole genome shotgun (WGS) entry which is preliminary data.</text>
</comment>
<dbReference type="Proteomes" id="UP000188268">
    <property type="component" value="Unassembled WGS sequence"/>
</dbReference>
<reference evidence="1 2" key="1">
    <citation type="submission" date="2013-09" db="EMBL/GenBank/DDBJ databases">
        <title>Corchorus capsularis genome sequencing.</title>
        <authorList>
            <person name="Alam M."/>
            <person name="Haque M.S."/>
            <person name="Islam M.S."/>
            <person name="Emdad E.M."/>
            <person name="Islam M.M."/>
            <person name="Ahmed B."/>
            <person name="Halim A."/>
            <person name="Hossen Q.M.M."/>
            <person name="Hossain M.Z."/>
            <person name="Ahmed R."/>
            <person name="Khan M.M."/>
            <person name="Islam R."/>
            <person name="Rashid M.M."/>
            <person name="Khan S.A."/>
            <person name="Rahman M.S."/>
            <person name="Alam M."/>
        </authorList>
    </citation>
    <scope>NUCLEOTIDE SEQUENCE [LARGE SCALE GENOMIC DNA]</scope>
    <source>
        <strain evidence="2">cv. CVL-1</strain>
        <tissue evidence="1">Whole seedling</tissue>
    </source>
</reference>
<proteinExistence type="predicted"/>
<name>A0A1R3GUV5_COCAP</name>
<sequence length="81" mass="8967">MASDLNDHVIFLDMTAREIQSAAKAANMKMLLHEIVEVLRCRVADKANILLFGLLSEFTAALQLALLDIHCMQGAKGYYGE</sequence>
<protein>
    <submittedName>
        <fullName evidence="1">Uncharacterized protein</fullName>
    </submittedName>
</protein>
<dbReference type="AlphaFoldDB" id="A0A1R3GUV5"/>
<evidence type="ECO:0000313" key="2">
    <source>
        <dbReference type="Proteomes" id="UP000188268"/>
    </source>
</evidence>
<organism evidence="1 2">
    <name type="scientific">Corchorus capsularis</name>
    <name type="common">Jute</name>
    <dbReference type="NCBI Taxonomy" id="210143"/>
    <lineage>
        <taxon>Eukaryota</taxon>
        <taxon>Viridiplantae</taxon>
        <taxon>Streptophyta</taxon>
        <taxon>Embryophyta</taxon>
        <taxon>Tracheophyta</taxon>
        <taxon>Spermatophyta</taxon>
        <taxon>Magnoliopsida</taxon>
        <taxon>eudicotyledons</taxon>
        <taxon>Gunneridae</taxon>
        <taxon>Pentapetalae</taxon>
        <taxon>rosids</taxon>
        <taxon>malvids</taxon>
        <taxon>Malvales</taxon>
        <taxon>Malvaceae</taxon>
        <taxon>Grewioideae</taxon>
        <taxon>Apeibeae</taxon>
        <taxon>Corchorus</taxon>
    </lineage>
</organism>